<protein>
    <submittedName>
        <fullName evidence="2">Uncharacterized protein</fullName>
    </submittedName>
</protein>
<dbReference type="AlphaFoldDB" id="A0A653D004"/>
<organism evidence="2 3">
    <name type="scientific">Callosobruchus maculatus</name>
    <name type="common">Southern cowpea weevil</name>
    <name type="synonym">Pulse bruchid</name>
    <dbReference type="NCBI Taxonomy" id="64391"/>
    <lineage>
        <taxon>Eukaryota</taxon>
        <taxon>Metazoa</taxon>
        <taxon>Ecdysozoa</taxon>
        <taxon>Arthropoda</taxon>
        <taxon>Hexapoda</taxon>
        <taxon>Insecta</taxon>
        <taxon>Pterygota</taxon>
        <taxon>Neoptera</taxon>
        <taxon>Endopterygota</taxon>
        <taxon>Coleoptera</taxon>
        <taxon>Polyphaga</taxon>
        <taxon>Cucujiformia</taxon>
        <taxon>Chrysomeloidea</taxon>
        <taxon>Chrysomelidae</taxon>
        <taxon>Bruchinae</taxon>
        <taxon>Bruchini</taxon>
        <taxon>Callosobruchus</taxon>
    </lineage>
</organism>
<evidence type="ECO:0000256" key="1">
    <source>
        <dbReference type="SAM" id="MobiDB-lite"/>
    </source>
</evidence>
<dbReference type="Proteomes" id="UP000410492">
    <property type="component" value="Unassembled WGS sequence"/>
</dbReference>
<evidence type="ECO:0000313" key="3">
    <source>
        <dbReference type="Proteomes" id="UP000410492"/>
    </source>
</evidence>
<name>A0A653D004_CALMS</name>
<feature type="non-terminal residue" evidence="2">
    <location>
        <position position="66"/>
    </location>
</feature>
<proteinExistence type="predicted"/>
<feature type="region of interest" description="Disordered" evidence="1">
    <location>
        <begin position="45"/>
        <end position="66"/>
    </location>
</feature>
<reference evidence="2 3" key="1">
    <citation type="submission" date="2019-01" db="EMBL/GenBank/DDBJ databases">
        <authorList>
            <person name="Sayadi A."/>
        </authorList>
    </citation>
    <scope>NUCLEOTIDE SEQUENCE [LARGE SCALE GENOMIC DNA]</scope>
</reference>
<keyword evidence="3" id="KW-1185">Reference proteome</keyword>
<evidence type="ECO:0000313" key="2">
    <source>
        <dbReference type="EMBL" id="VEN53480.1"/>
    </source>
</evidence>
<sequence>MKTRKKYDLVVTSNKRRFWNPKKWFRRKSSKVSNEAATVETVETGKDALRSRSTSELSVVDEGRRR</sequence>
<accession>A0A653D004</accession>
<dbReference type="OrthoDB" id="6754754at2759"/>
<gene>
    <name evidence="2" type="ORF">CALMAC_LOCUS13269</name>
</gene>
<dbReference type="EMBL" id="CAACVG010009529">
    <property type="protein sequence ID" value="VEN53480.1"/>
    <property type="molecule type" value="Genomic_DNA"/>
</dbReference>